<reference evidence="4" key="2">
    <citation type="submission" date="2022-06" db="UniProtKB">
        <authorList>
            <consortium name="EnsemblMetazoa"/>
        </authorList>
    </citation>
    <scope>IDENTIFICATION</scope>
    <source>
        <strain evidence="4">DF5081</strain>
    </source>
</reference>
<feature type="region of interest" description="Disordered" evidence="2">
    <location>
        <begin position="451"/>
        <end position="480"/>
    </location>
</feature>
<protein>
    <submittedName>
        <fullName evidence="4">Peptidase A2 domain-containing protein</fullName>
    </submittedName>
</protein>
<dbReference type="GO" id="GO:0004190">
    <property type="term" value="F:aspartic-type endopeptidase activity"/>
    <property type="evidence" value="ECO:0007669"/>
    <property type="project" value="InterPro"/>
</dbReference>
<feature type="compositionally biased region" description="Basic and acidic residues" evidence="2">
    <location>
        <begin position="44"/>
        <end position="55"/>
    </location>
</feature>
<dbReference type="PANTHER" id="PTHR33223:SF6">
    <property type="entry name" value="CCHC-TYPE DOMAIN-CONTAINING PROTEIN"/>
    <property type="match status" value="1"/>
</dbReference>
<organism evidence="4 5">
    <name type="scientific">Caenorhabditis japonica</name>
    <dbReference type="NCBI Taxonomy" id="281687"/>
    <lineage>
        <taxon>Eukaryota</taxon>
        <taxon>Metazoa</taxon>
        <taxon>Ecdysozoa</taxon>
        <taxon>Nematoda</taxon>
        <taxon>Chromadorea</taxon>
        <taxon>Rhabditida</taxon>
        <taxon>Rhabditina</taxon>
        <taxon>Rhabditomorpha</taxon>
        <taxon>Rhabditoidea</taxon>
        <taxon>Rhabditidae</taxon>
        <taxon>Peloderinae</taxon>
        <taxon>Caenorhabditis</taxon>
    </lineage>
</organism>
<dbReference type="SUPFAM" id="SSF50630">
    <property type="entry name" value="Acid proteases"/>
    <property type="match status" value="1"/>
</dbReference>
<dbReference type="GO" id="GO:0006508">
    <property type="term" value="P:proteolysis"/>
    <property type="evidence" value="ECO:0007669"/>
    <property type="project" value="InterPro"/>
</dbReference>
<evidence type="ECO:0000256" key="2">
    <source>
        <dbReference type="SAM" id="MobiDB-lite"/>
    </source>
</evidence>
<sequence length="735" mass="83349">MANQMANSQVFPVKATETRVLHATALSSEGPPPNPSVSDKSKKKCEDMRRIIENPREEEEEEEERNMQEKSDYEKKKQEKSVPAKLGQPIDNEQQAEIQPDADGVYEGQPPGILVITQPSTGDIQTTASSRRRSTRSMSPSRRITRSMSASQQPRINVFTMKSAATVPIFSGTNKENFHTFVRNFKDHVRLTRDPDDNEVRNHLLTVLTDFARDTAEEVLERNPDASSDDIIDALRAQYEDQYSTQYRLDAIKACFQYAQEPVQDFYQRVRKLMREAQTGANRAEVIRVGKQAFLEGLQPEIRFFVTTAKSSEFEQVYKDAIFFEKALLDKERKDKANATAVANRPRTAEVFAQAVQQHREFYDYDNEEGYPMVASFAPRGQGQFQQQGTHRRTQYNSSYQGYRASANRSFNRDQGQRYSQFRVIECWYCMRPGHFRVECQTRKEDMSRGICRNSVDDPQNGAVSTDNHDRRPPRNPVDNHQQFTVKALHASPSERIRQQPPSSDEKTRALVEQQAHTIKMQANQLKDIKWRLHAYHMEETPSESPSPSVNVFATNNENPEPPKTVSHTKTSFITAQIPITANGHPCHALIDTGANITVTSETSVDLFCDALLNAPKSQTAIGLGGNAVRMIGTAPITFQIGPHQVTQQTHFTEGNCTPSGPMGYTFIIGNDLLSQLPNFLLDYKRASFHIGGVVLPMGQRKKRTHLRNIVHSRRQATLQENPTVPEHENACQDF</sequence>
<evidence type="ECO:0000313" key="4">
    <source>
        <dbReference type="EnsemblMetazoa" id="CJA27167.1"/>
    </source>
</evidence>
<proteinExistence type="predicted"/>
<dbReference type="Proteomes" id="UP000005237">
    <property type="component" value="Unassembled WGS sequence"/>
</dbReference>
<feature type="compositionally biased region" description="Low complexity" evidence="2">
    <location>
        <begin position="136"/>
        <end position="149"/>
    </location>
</feature>
<dbReference type="EnsemblMetazoa" id="CJA27167.1">
    <property type="protein sequence ID" value="CJA27167.1"/>
    <property type="gene ID" value="WBGene00182739"/>
</dbReference>
<evidence type="ECO:0000259" key="3">
    <source>
        <dbReference type="PROSITE" id="PS50175"/>
    </source>
</evidence>
<feature type="region of interest" description="Disordered" evidence="2">
    <location>
        <begin position="114"/>
        <end position="152"/>
    </location>
</feature>
<dbReference type="InterPro" id="IPR021109">
    <property type="entry name" value="Peptidase_aspartic_dom_sf"/>
</dbReference>
<dbReference type="PROSITE" id="PS50175">
    <property type="entry name" value="ASP_PROT_RETROV"/>
    <property type="match status" value="1"/>
</dbReference>
<dbReference type="Gene3D" id="2.40.70.10">
    <property type="entry name" value="Acid Proteases"/>
    <property type="match status" value="1"/>
</dbReference>
<accession>A0A8R1E7G8</accession>
<feature type="compositionally biased region" description="Polar residues" evidence="2">
    <location>
        <begin position="117"/>
        <end position="128"/>
    </location>
</feature>
<feature type="region of interest" description="Disordered" evidence="2">
    <location>
        <begin position="22"/>
        <end position="93"/>
    </location>
</feature>
<reference evidence="5" key="1">
    <citation type="submission" date="2010-08" db="EMBL/GenBank/DDBJ databases">
        <authorList>
            <consortium name="Caenorhabditis japonica Sequencing Consortium"/>
            <person name="Wilson R.K."/>
        </authorList>
    </citation>
    <scope>NUCLEOTIDE SEQUENCE [LARGE SCALE GENOMIC DNA]</scope>
    <source>
        <strain evidence="5">DF5081</strain>
    </source>
</reference>
<evidence type="ECO:0000313" key="5">
    <source>
        <dbReference type="Proteomes" id="UP000005237"/>
    </source>
</evidence>
<feature type="domain" description="Peptidase A2" evidence="3">
    <location>
        <begin position="587"/>
        <end position="626"/>
    </location>
</feature>
<feature type="compositionally biased region" description="Basic and acidic residues" evidence="2">
    <location>
        <begin position="65"/>
        <end position="82"/>
    </location>
</feature>
<keyword evidence="5" id="KW-1185">Reference proteome</keyword>
<evidence type="ECO:0000256" key="1">
    <source>
        <dbReference type="ARBA" id="ARBA00022801"/>
    </source>
</evidence>
<dbReference type="InterPro" id="IPR001995">
    <property type="entry name" value="Peptidase_A2_cat"/>
</dbReference>
<dbReference type="AlphaFoldDB" id="A0A8R1E7G8"/>
<keyword evidence="1" id="KW-0378">Hydrolase</keyword>
<dbReference type="PANTHER" id="PTHR33223">
    <property type="entry name" value="CCHC-TYPE DOMAIN-CONTAINING PROTEIN"/>
    <property type="match status" value="1"/>
</dbReference>
<name>A0A8R1E7G8_CAEJA</name>